<dbReference type="EMBL" id="CAKOGL010000004">
    <property type="protein sequence ID" value="CAH2085726.1"/>
    <property type="molecule type" value="Genomic_DNA"/>
</dbReference>
<dbReference type="Proteomes" id="UP001153954">
    <property type="component" value="Unassembled WGS sequence"/>
</dbReference>
<keyword evidence="3" id="KW-0862">Zinc</keyword>
<dbReference type="AlphaFoldDB" id="A0AAU9TF44"/>
<feature type="domain" description="FLYWCH-type" evidence="5">
    <location>
        <begin position="4"/>
        <end position="59"/>
    </location>
</feature>
<organism evidence="6 7">
    <name type="scientific">Euphydryas editha</name>
    <name type="common">Edith's checkerspot</name>
    <dbReference type="NCBI Taxonomy" id="104508"/>
    <lineage>
        <taxon>Eukaryota</taxon>
        <taxon>Metazoa</taxon>
        <taxon>Ecdysozoa</taxon>
        <taxon>Arthropoda</taxon>
        <taxon>Hexapoda</taxon>
        <taxon>Insecta</taxon>
        <taxon>Pterygota</taxon>
        <taxon>Neoptera</taxon>
        <taxon>Endopterygota</taxon>
        <taxon>Lepidoptera</taxon>
        <taxon>Glossata</taxon>
        <taxon>Ditrysia</taxon>
        <taxon>Papilionoidea</taxon>
        <taxon>Nymphalidae</taxon>
        <taxon>Nymphalinae</taxon>
        <taxon>Euphydryas</taxon>
    </lineage>
</organism>
<protein>
    <recommendedName>
        <fullName evidence="5">FLYWCH-type domain-containing protein</fullName>
    </recommendedName>
</protein>
<accession>A0AAU9TF44</accession>
<evidence type="ECO:0000259" key="5">
    <source>
        <dbReference type="Pfam" id="PF04500"/>
    </source>
</evidence>
<evidence type="ECO:0000313" key="6">
    <source>
        <dbReference type="EMBL" id="CAH2085726.1"/>
    </source>
</evidence>
<name>A0AAU9TF44_EUPED</name>
<evidence type="ECO:0000256" key="2">
    <source>
        <dbReference type="ARBA" id="ARBA00022771"/>
    </source>
</evidence>
<dbReference type="Pfam" id="PF04500">
    <property type="entry name" value="FLYWCH"/>
    <property type="match status" value="3"/>
</dbReference>
<feature type="domain" description="FLYWCH-type" evidence="5">
    <location>
        <begin position="143"/>
        <end position="205"/>
    </location>
</feature>
<reference evidence="6" key="1">
    <citation type="submission" date="2022-03" db="EMBL/GenBank/DDBJ databases">
        <authorList>
            <person name="Tunstrom K."/>
        </authorList>
    </citation>
    <scope>NUCLEOTIDE SEQUENCE</scope>
</reference>
<evidence type="ECO:0000256" key="4">
    <source>
        <dbReference type="SAM" id="MobiDB-lite"/>
    </source>
</evidence>
<evidence type="ECO:0000313" key="7">
    <source>
        <dbReference type="Proteomes" id="UP001153954"/>
    </source>
</evidence>
<dbReference type="Gene3D" id="2.20.25.240">
    <property type="match status" value="3"/>
</dbReference>
<proteinExistence type="predicted"/>
<evidence type="ECO:0000256" key="1">
    <source>
        <dbReference type="ARBA" id="ARBA00022723"/>
    </source>
</evidence>
<gene>
    <name evidence="6" type="ORF">EEDITHA_LOCUS2174</name>
</gene>
<feature type="region of interest" description="Disordered" evidence="4">
    <location>
        <begin position="203"/>
        <end position="222"/>
    </location>
</feature>
<feature type="domain" description="FLYWCH-type" evidence="5">
    <location>
        <begin position="64"/>
        <end position="113"/>
    </location>
</feature>
<dbReference type="InterPro" id="IPR007588">
    <property type="entry name" value="Znf_FLYWCH"/>
</dbReference>
<evidence type="ECO:0000256" key="3">
    <source>
        <dbReference type="ARBA" id="ARBA00022833"/>
    </source>
</evidence>
<keyword evidence="1" id="KW-0479">Metal-binding</keyword>
<dbReference type="GO" id="GO:0008270">
    <property type="term" value="F:zinc ion binding"/>
    <property type="evidence" value="ECO:0007669"/>
    <property type="project" value="UniProtKB-KW"/>
</dbReference>
<comment type="caution">
    <text evidence="6">The sequence shown here is derived from an EMBL/GenBank/DDBJ whole genome shotgun (WGS) entry which is preliminary data.</text>
</comment>
<keyword evidence="7" id="KW-1185">Reference proteome</keyword>
<sequence length="222" mass="26432">MYIESKRSGNPLLLYSGYTYSLKKYKTTKDLCQKKLWRCSTHTNRGCQAGLVMYKETIIRFHIIKSRRGTSLLSLGGITFRLHSQQMLQSHVKKIWRCSRFKNCKAKVHTIDSEIFGRRNGEEEREDLNLKNQEERDEDFEFFPSRVGTRLLRVGGFSFSEHFTRKIGESRKTRWRCSQHSKFYCNAIVYTYDDVIISSKLDHNHENSNRRRRKKQKSEMKV</sequence>
<keyword evidence="2" id="KW-0863">Zinc-finger</keyword>